<dbReference type="EMBL" id="BTRK01000001">
    <property type="protein sequence ID" value="GMR32433.1"/>
    <property type="molecule type" value="Genomic_DNA"/>
</dbReference>
<comment type="caution">
    <text evidence="3">The sequence shown here is derived from an EMBL/GenBank/DDBJ whole genome shotgun (WGS) entry which is preliminary data.</text>
</comment>
<protein>
    <submittedName>
        <fullName evidence="3">Uncharacterized protein</fullName>
    </submittedName>
</protein>
<keyword evidence="4" id="KW-1185">Reference proteome</keyword>
<keyword evidence="2" id="KW-0732">Signal</keyword>
<feature type="non-terminal residue" evidence="3">
    <location>
        <position position="1"/>
    </location>
</feature>
<feature type="signal peptide" evidence="2">
    <location>
        <begin position="1"/>
        <end position="27"/>
    </location>
</feature>
<proteinExistence type="predicted"/>
<dbReference type="AlphaFoldDB" id="A0AAN5C0N5"/>
<reference evidence="4" key="1">
    <citation type="submission" date="2022-10" db="EMBL/GenBank/DDBJ databases">
        <title>Genome assembly of Pristionchus species.</title>
        <authorList>
            <person name="Yoshida K."/>
            <person name="Sommer R.J."/>
        </authorList>
    </citation>
    <scope>NUCLEOTIDE SEQUENCE [LARGE SCALE GENOMIC DNA]</scope>
    <source>
        <strain evidence="4">RS5460</strain>
    </source>
</reference>
<feature type="region of interest" description="Disordered" evidence="1">
    <location>
        <begin position="35"/>
        <end position="162"/>
    </location>
</feature>
<dbReference type="Proteomes" id="UP001328107">
    <property type="component" value="Unassembled WGS sequence"/>
</dbReference>
<accession>A0AAN5C0N5</accession>
<feature type="compositionally biased region" description="Polar residues" evidence="1">
    <location>
        <begin position="35"/>
        <end position="61"/>
    </location>
</feature>
<feature type="compositionally biased region" description="Acidic residues" evidence="1">
    <location>
        <begin position="106"/>
        <end position="115"/>
    </location>
</feature>
<feature type="compositionally biased region" description="Basic and acidic residues" evidence="1">
    <location>
        <begin position="116"/>
        <end position="145"/>
    </location>
</feature>
<evidence type="ECO:0000313" key="4">
    <source>
        <dbReference type="Proteomes" id="UP001328107"/>
    </source>
</evidence>
<name>A0AAN5C0N5_9BILA</name>
<evidence type="ECO:0000256" key="1">
    <source>
        <dbReference type="SAM" id="MobiDB-lite"/>
    </source>
</evidence>
<evidence type="ECO:0000313" key="3">
    <source>
        <dbReference type="EMBL" id="GMR32433.1"/>
    </source>
</evidence>
<sequence length="162" mass="18154">SSVYSRHKMLPLLAALFVGLLVVFVCGGKKQQQADFQFRSQSQEQPRPTPVNQPSTPVSGSNKREDTKKVSSEGLRPKTQKLNEKEQKIARGATKKPTEYPTFDDVPSDWEDVSSGEERGGGDPFQKDGKMHNEKKKSEKEEKKVIYSSPPHPILLFQAPTE</sequence>
<gene>
    <name evidence="3" type="ORF">PMAYCL1PPCAC_02628</name>
</gene>
<evidence type="ECO:0000256" key="2">
    <source>
        <dbReference type="SAM" id="SignalP"/>
    </source>
</evidence>
<organism evidence="3 4">
    <name type="scientific">Pristionchus mayeri</name>
    <dbReference type="NCBI Taxonomy" id="1317129"/>
    <lineage>
        <taxon>Eukaryota</taxon>
        <taxon>Metazoa</taxon>
        <taxon>Ecdysozoa</taxon>
        <taxon>Nematoda</taxon>
        <taxon>Chromadorea</taxon>
        <taxon>Rhabditida</taxon>
        <taxon>Rhabditina</taxon>
        <taxon>Diplogasteromorpha</taxon>
        <taxon>Diplogasteroidea</taxon>
        <taxon>Neodiplogasteridae</taxon>
        <taxon>Pristionchus</taxon>
    </lineage>
</organism>
<feature type="compositionally biased region" description="Basic and acidic residues" evidence="1">
    <location>
        <begin position="62"/>
        <end position="71"/>
    </location>
</feature>
<feature type="chain" id="PRO_5042883820" evidence="2">
    <location>
        <begin position="28"/>
        <end position="162"/>
    </location>
</feature>